<feature type="non-terminal residue" evidence="9">
    <location>
        <position position="1"/>
    </location>
</feature>
<keyword evidence="6 8" id="KW-0472">Membrane</keyword>
<evidence type="ECO:0000256" key="7">
    <source>
        <dbReference type="SAM" id="MobiDB-lite"/>
    </source>
</evidence>
<proteinExistence type="inferred from homology"/>
<evidence type="ECO:0000256" key="2">
    <source>
        <dbReference type="ARBA" id="ARBA00005500"/>
    </source>
</evidence>
<dbReference type="OMA" id="KYATTPW"/>
<feature type="region of interest" description="Disordered" evidence="7">
    <location>
        <begin position="1"/>
        <end position="30"/>
    </location>
</feature>
<reference evidence="9 10" key="1">
    <citation type="submission" date="2008-07" db="EMBL/GenBank/DDBJ databases">
        <authorList>
            <person name="El-Sayed N."/>
            <person name="Caler E."/>
            <person name="Inman J."/>
            <person name="Amedeo P."/>
            <person name="Hass B."/>
            <person name="Wortman J."/>
        </authorList>
    </citation>
    <scope>NUCLEOTIDE SEQUENCE [LARGE SCALE GENOMIC DNA]</scope>
    <source>
        <strain evidence="10">ATCC 50983 / TXsc</strain>
    </source>
</reference>
<dbReference type="GeneID" id="9042213"/>
<sequence length="64" mass="7077">PAPRKTALRSEQFEQNINRRGKASQGKKKDKYPVGPWVLGLFLFVVVGSAVFQIIAAAQRGGFF</sequence>
<keyword evidence="3 8" id="KW-0812">Transmembrane</keyword>
<keyword evidence="5 8" id="KW-1133">Transmembrane helix</keyword>
<evidence type="ECO:0000313" key="9">
    <source>
        <dbReference type="EMBL" id="EER13472.1"/>
    </source>
</evidence>
<protein>
    <submittedName>
        <fullName evidence="9">Stress associated endoplasmic reticulum protein, putative</fullName>
    </submittedName>
</protein>
<feature type="transmembrane region" description="Helical" evidence="8">
    <location>
        <begin position="37"/>
        <end position="58"/>
    </location>
</feature>
<dbReference type="InParanoid" id="C5KPS5"/>
<evidence type="ECO:0000256" key="5">
    <source>
        <dbReference type="ARBA" id="ARBA00022989"/>
    </source>
</evidence>
<organism evidence="10">
    <name type="scientific">Perkinsus marinus (strain ATCC 50983 / TXsc)</name>
    <dbReference type="NCBI Taxonomy" id="423536"/>
    <lineage>
        <taxon>Eukaryota</taxon>
        <taxon>Sar</taxon>
        <taxon>Alveolata</taxon>
        <taxon>Perkinsozoa</taxon>
        <taxon>Perkinsea</taxon>
        <taxon>Perkinsida</taxon>
        <taxon>Perkinsidae</taxon>
        <taxon>Perkinsus</taxon>
    </lineage>
</organism>
<comment type="similarity">
    <text evidence="2">Belongs to the RAMP4 family.</text>
</comment>
<dbReference type="FunCoup" id="C5KPS5">
    <property type="interactions" value="11"/>
</dbReference>
<evidence type="ECO:0000256" key="6">
    <source>
        <dbReference type="ARBA" id="ARBA00023136"/>
    </source>
</evidence>
<comment type="subcellular location">
    <subcellularLocation>
        <location evidence="1">Endoplasmic reticulum membrane</location>
        <topology evidence="1">Single-pass membrane protein</topology>
    </subcellularLocation>
</comment>
<evidence type="ECO:0000313" key="10">
    <source>
        <dbReference type="Proteomes" id="UP000007800"/>
    </source>
</evidence>
<evidence type="ECO:0000256" key="1">
    <source>
        <dbReference type="ARBA" id="ARBA00004389"/>
    </source>
</evidence>
<gene>
    <name evidence="9" type="ORF">Pmar_PMAR000058</name>
</gene>
<dbReference type="Pfam" id="PF06624">
    <property type="entry name" value="RAMP4"/>
    <property type="match status" value="1"/>
</dbReference>
<accession>C5KPS5</accession>
<dbReference type="GO" id="GO:0005789">
    <property type="term" value="C:endoplasmic reticulum membrane"/>
    <property type="evidence" value="ECO:0007669"/>
    <property type="project" value="UniProtKB-SubCell"/>
</dbReference>
<keyword evidence="10" id="KW-1185">Reference proteome</keyword>
<keyword evidence="4" id="KW-0256">Endoplasmic reticulum</keyword>
<evidence type="ECO:0000256" key="8">
    <source>
        <dbReference type="SAM" id="Phobius"/>
    </source>
</evidence>
<dbReference type="AlphaFoldDB" id="C5KPS5"/>
<name>C5KPS5_PERM5</name>
<feature type="compositionally biased region" description="Basic residues" evidence="7">
    <location>
        <begin position="19"/>
        <end position="30"/>
    </location>
</feature>
<evidence type="ECO:0000256" key="4">
    <source>
        <dbReference type="ARBA" id="ARBA00022824"/>
    </source>
</evidence>
<dbReference type="Proteomes" id="UP000007800">
    <property type="component" value="Unassembled WGS sequence"/>
</dbReference>
<dbReference type="InterPro" id="IPR010580">
    <property type="entry name" value="ER_stress-assoc"/>
</dbReference>
<dbReference type="PANTHER" id="PTHR15601:SF0">
    <property type="entry name" value="GEO09675P1"/>
    <property type="match status" value="1"/>
</dbReference>
<evidence type="ECO:0000256" key="3">
    <source>
        <dbReference type="ARBA" id="ARBA00022692"/>
    </source>
</evidence>
<dbReference type="PANTHER" id="PTHR15601">
    <property type="entry name" value="STRESS ASSOCIATED ENDOPLASMIC RETICULUM PROTEIN SERP1/RAMP4"/>
    <property type="match status" value="1"/>
</dbReference>
<dbReference type="GO" id="GO:0030968">
    <property type="term" value="P:endoplasmic reticulum unfolded protein response"/>
    <property type="evidence" value="ECO:0007669"/>
    <property type="project" value="TreeGrafter"/>
</dbReference>
<dbReference type="EMBL" id="GG675180">
    <property type="protein sequence ID" value="EER13472.1"/>
    <property type="molecule type" value="Genomic_DNA"/>
</dbReference>
<dbReference type="RefSeq" id="XP_002781677.1">
    <property type="nucleotide sequence ID" value="XM_002781631.1"/>
</dbReference>